<gene>
    <name evidence="1" type="ORF">RCOM_0553870</name>
</gene>
<dbReference type="PANTHER" id="PTHR17985:SF8">
    <property type="entry name" value="TRANSPORT AND GOLGI ORGANIZATION PROTEIN 2 HOMOLOG"/>
    <property type="match status" value="1"/>
</dbReference>
<reference evidence="2" key="1">
    <citation type="journal article" date="2010" name="Nat. Biotechnol.">
        <title>Draft genome sequence of the oilseed species Ricinus communis.</title>
        <authorList>
            <person name="Chan A.P."/>
            <person name="Crabtree J."/>
            <person name="Zhao Q."/>
            <person name="Lorenzi H."/>
            <person name="Orvis J."/>
            <person name="Puiu D."/>
            <person name="Melake-Berhan A."/>
            <person name="Jones K.M."/>
            <person name="Redman J."/>
            <person name="Chen G."/>
            <person name="Cahoon E.B."/>
            <person name="Gedil M."/>
            <person name="Stanke M."/>
            <person name="Haas B.J."/>
            <person name="Wortman J.R."/>
            <person name="Fraser-Liggett C.M."/>
            <person name="Ravel J."/>
            <person name="Rabinowicz P.D."/>
        </authorList>
    </citation>
    <scope>NUCLEOTIDE SEQUENCE [LARGE SCALE GENOMIC DNA]</scope>
    <source>
        <strain evidence="2">cv. Hale</strain>
    </source>
</reference>
<proteinExistence type="predicted"/>
<accession>B9SGK9</accession>
<keyword evidence="2" id="KW-1185">Reference proteome</keyword>
<dbReference type="Pfam" id="PF05742">
    <property type="entry name" value="TANGO2"/>
    <property type="match status" value="1"/>
</dbReference>
<dbReference type="PANTHER" id="PTHR17985">
    <property type="entry name" value="SER/THR-RICH PROTEIN T10 IN DGCR REGION"/>
    <property type="match status" value="1"/>
</dbReference>
<organism evidence="1 2">
    <name type="scientific">Ricinus communis</name>
    <name type="common">Castor bean</name>
    <dbReference type="NCBI Taxonomy" id="3988"/>
    <lineage>
        <taxon>Eukaryota</taxon>
        <taxon>Viridiplantae</taxon>
        <taxon>Streptophyta</taxon>
        <taxon>Embryophyta</taxon>
        <taxon>Tracheophyta</taxon>
        <taxon>Spermatophyta</taxon>
        <taxon>Magnoliopsida</taxon>
        <taxon>eudicotyledons</taxon>
        <taxon>Gunneridae</taxon>
        <taxon>Pentapetalae</taxon>
        <taxon>rosids</taxon>
        <taxon>fabids</taxon>
        <taxon>Malpighiales</taxon>
        <taxon>Euphorbiaceae</taxon>
        <taxon>Acalyphoideae</taxon>
        <taxon>Acalypheae</taxon>
        <taxon>Ricinus</taxon>
    </lineage>
</organism>
<dbReference type="EMBL" id="EQ973954">
    <property type="protein sequence ID" value="EEF37255.1"/>
    <property type="molecule type" value="Genomic_DNA"/>
</dbReference>
<dbReference type="AlphaFoldDB" id="B9SGK9"/>
<dbReference type="Proteomes" id="UP000008311">
    <property type="component" value="Unassembled WGS sequence"/>
</dbReference>
<protein>
    <submittedName>
        <fullName evidence="1">Uncharacterized protein</fullName>
    </submittedName>
</protein>
<sequence length="172" mass="19481">MNITTGKPTEPVAWWNGCDVLGGRDAVAGGTWLGCSRAGRVAFLTNVLELHALPEAKSRGNFQSFSWRKSKFFFFCIIQSAKSPKQFAEMLLKEAHQYNGFNLYWPTYHQKAWSISPTGQKENLLSFKGFLLAFMFSQMQSLTPPGLRRDAEILMRDTVRAEKSRLPGKIIK</sequence>
<dbReference type="eggNOG" id="KOG2342">
    <property type="taxonomic scope" value="Eukaryota"/>
</dbReference>
<evidence type="ECO:0000313" key="2">
    <source>
        <dbReference type="Proteomes" id="UP000008311"/>
    </source>
</evidence>
<dbReference type="InterPro" id="IPR008551">
    <property type="entry name" value="TANGO2"/>
</dbReference>
<name>B9SGK9_RICCO</name>
<dbReference type="InParanoid" id="B9SGK9"/>
<evidence type="ECO:0000313" key="1">
    <source>
        <dbReference type="EMBL" id="EEF37255.1"/>
    </source>
</evidence>